<dbReference type="Proteomes" id="UP000515154">
    <property type="component" value="Linkage group LG11"/>
</dbReference>
<evidence type="ECO:0000313" key="2">
    <source>
        <dbReference type="RefSeq" id="XP_029642869.1"/>
    </source>
</evidence>
<name>A0A6P7SX44_9MOLL</name>
<proteinExistence type="predicted"/>
<dbReference type="InterPro" id="IPR015943">
    <property type="entry name" value="WD40/YVTN_repeat-like_dom_sf"/>
</dbReference>
<accession>A0A6P7SX44</accession>
<evidence type="ECO:0000313" key="1">
    <source>
        <dbReference type="Proteomes" id="UP000515154"/>
    </source>
</evidence>
<sequence length="354" mass="39272">MKLNLSNTYNVELLKSFKTQERFNVLRVSTLFSQTGLKIIVGGEDGIIRIYELSSVDNKPKIILETKSGPIQSMVVHDVTKFYDQDLIVADSLGMLTIFCNQQILSRQKLSNGAISHLQIRTDQTGDLAIVTSDEFGIVCASKVSEELWKINLNNKCTKELKGEIIVKSLLSVDFVDQHGHKSCYVLISDNMKQIFVLRDGSIVNLLTAPAVVVAMCKGSFVNSNILGYPAQPNGDIARDTDPSENTQVLLGTENGAIYFLHNFTISVDEYARVSQPILDLQPLRLPDCSSDLVLCSGYYNAITVFLEGRKICQYTTPDWVSTMDIADTDEDGTDEIILGCKDNTIQIIKLSIK</sequence>
<dbReference type="RefSeq" id="XP_029642869.1">
    <property type="nucleotide sequence ID" value="XM_029787009.2"/>
</dbReference>
<reference evidence="2" key="1">
    <citation type="submission" date="2025-08" db="UniProtKB">
        <authorList>
            <consortium name="RefSeq"/>
        </authorList>
    </citation>
    <scope>IDENTIFICATION</scope>
</reference>
<dbReference type="KEGG" id="osn:115217345"/>
<dbReference type="Gene3D" id="2.130.10.10">
    <property type="entry name" value="YVTN repeat-like/Quinoprotein amine dehydrogenase"/>
    <property type="match status" value="1"/>
</dbReference>
<protein>
    <submittedName>
        <fullName evidence="2">Uncharacterized protein LOC115217345</fullName>
    </submittedName>
</protein>
<dbReference type="InterPro" id="IPR036322">
    <property type="entry name" value="WD40_repeat_dom_sf"/>
</dbReference>
<dbReference type="AlphaFoldDB" id="A0A6P7SX44"/>
<keyword evidence="1" id="KW-1185">Reference proteome</keyword>
<dbReference type="SUPFAM" id="SSF50978">
    <property type="entry name" value="WD40 repeat-like"/>
    <property type="match status" value="1"/>
</dbReference>
<gene>
    <name evidence="2" type="primary">LOC115217345</name>
</gene>
<organism evidence="1 2">
    <name type="scientific">Octopus sinensis</name>
    <name type="common">East Asian common octopus</name>
    <dbReference type="NCBI Taxonomy" id="2607531"/>
    <lineage>
        <taxon>Eukaryota</taxon>
        <taxon>Metazoa</taxon>
        <taxon>Spiralia</taxon>
        <taxon>Lophotrochozoa</taxon>
        <taxon>Mollusca</taxon>
        <taxon>Cephalopoda</taxon>
        <taxon>Coleoidea</taxon>
        <taxon>Octopodiformes</taxon>
        <taxon>Octopoda</taxon>
        <taxon>Incirrata</taxon>
        <taxon>Octopodidae</taxon>
        <taxon>Octopus</taxon>
    </lineage>
</organism>